<dbReference type="KEGG" id="fax:FUAX_42380"/>
<dbReference type="EMBL" id="AP025316">
    <property type="protein sequence ID" value="BDD11806.1"/>
    <property type="molecule type" value="Genomic_DNA"/>
</dbReference>
<evidence type="ECO:0000256" key="3">
    <source>
        <dbReference type="SAM" id="Coils"/>
    </source>
</evidence>
<dbReference type="PANTHER" id="PTHR32347:SF23">
    <property type="entry name" value="BLL5650 PROTEIN"/>
    <property type="match status" value="1"/>
</dbReference>
<reference evidence="5 6" key="1">
    <citation type="submission" date="2021-12" db="EMBL/GenBank/DDBJ databases">
        <title>Genome sequencing of bacteria with rrn-lacking chromosome and rrn-plasmid.</title>
        <authorList>
            <person name="Anda M."/>
            <person name="Iwasaki W."/>
        </authorList>
    </citation>
    <scope>NUCLEOTIDE SEQUENCE [LARGE SCALE GENOMIC DNA]</scope>
    <source>
        <strain evidence="5 6">DSM 100852</strain>
        <plasmid evidence="5 6">pFA2</plasmid>
    </source>
</reference>
<keyword evidence="2 3" id="KW-0175">Coiled coil</keyword>
<feature type="chain" id="PRO_5043650406" evidence="4">
    <location>
        <begin position="22"/>
        <end position="302"/>
    </location>
</feature>
<keyword evidence="5" id="KW-0614">Plasmid</keyword>
<feature type="signal peptide" evidence="4">
    <location>
        <begin position="1"/>
        <end position="21"/>
    </location>
</feature>
<dbReference type="SUPFAM" id="SSF111369">
    <property type="entry name" value="HlyD-like secretion proteins"/>
    <property type="match status" value="1"/>
</dbReference>
<dbReference type="InterPro" id="IPR050465">
    <property type="entry name" value="UPF0194_transport"/>
</dbReference>
<gene>
    <name evidence="5" type="ORF">FUAX_42380</name>
</gene>
<organism evidence="5 6">
    <name type="scientific">Fulvitalea axinellae</name>
    <dbReference type="NCBI Taxonomy" id="1182444"/>
    <lineage>
        <taxon>Bacteria</taxon>
        <taxon>Pseudomonadati</taxon>
        <taxon>Bacteroidota</taxon>
        <taxon>Cytophagia</taxon>
        <taxon>Cytophagales</taxon>
        <taxon>Persicobacteraceae</taxon>
        <taxon>Fulvitalea</taxon>
    </lineage>
</organism>
<evidence type="ECO:0000256" key="1">
    <source>
        <dbReference type="ARBA" id="ARBA00004196"/>
    </source>
</evidence>
<evidence type="ECO:0000256" key="2">
    <source>
        <dbReference type="ARBA" id="ARBA00023054"/>
    </source>
</evidence>
<dbReference type="GO" id="GO:0030313">
    <property type="term" value="C:cell envelope"/>
    <property type="evidence" value="ECO:0007669"/>
    <property type="project" value="UniProtKB-SubCell"/>
</dbReference>
<protein>
    <submittedName>
        <fullName evidence="5">Membrane protein</fullName>
    </submittedName>
</protein>
<comment type="subcellular location">
    <subcellularLocation>
        <location evidence="1">Cell envelope</location>
    </subcellularLocation>
</comment>
<geneLocation type="plasmid" evidence="5 6">
    <name>pFA2</name>
</geneLocation>
<dbReference type="Gene3D" id="2.40.50.100">
    <property type="match status" value="1"/>
</dbReference>
<keyword evidence="4" id="KW-0732">Signal</keyword>
<evidence type="ECO:0000313" key="5">
    <source>
        <dbReference type="EMBL" id="BDD11806.1"/>
    </source>
</evidence>
<dbReference type="Proteomes" id="UP001348817">
    <property type="component" value="Plasmid pFA2"/>
</dbReference>
<dbReference type="AlphaFoldDB" id="A0AAU9CRM9"/>
<dbReference type="PANTHER" id="PTHR32347">
    <property type="entry name" value="EFFLUX SYSTEM COMPONENT YKNX-RELATED"/>
    <property type="match status" value="1"/>
</dbReference>
<dbReference type="RefSeq" id="WP_338395205.1">
    <property type="nucleotide sequence ID" value="NZ_AP025316.1"/>
</dbReference>
<dbReference type="PROSITE" id="PS51257">
    <property type="entry name" value="PROKAR_LIPOPROTEIN"/>
    <property type="match status" value="1"/>
</dbReference>
<accession>A0AAU9CRM9</accession>
<feature type="coiled-coil region" evidence="3">
    <location>
        <begin position="116"/>
        <end position="157"/>
    </location>
</feature>
<keyword evidence="6" id="KW-1185">Reference proteome</keyword>
<sequence>MNYKNISRLFLASLTPLLLSACGNDKTADAYGNFESTETVVSAEATGKLLEINAEEGSTLEKGSKAGQIDTVQLSLQKDILQAQREAALAGKSGVQTRIGVLAAKLKTARTERDRVKRLLQRKASTQQRLDQANGEVNVLEQEIRNARESYVTIESQVKVIEAQEAELADRIARATVINPTQGTVLVKLSEPGEFVSAGKPLYRIANLSVLELKAYIAETQLPELKIGQAVNVKIDEGEGMRTLNGTVSWISAEAEFTPKTIQTKKERVNLVYAFKVRVKNDGSLKIGMPAEVWLSEARNNK</sequence>
<evidence type="ECO:0000256" key="4">
    <source>
        <dbReference type="SAM" id="SignalP"/>
    </source>
</evidence>
<dbReference type="Gene3D" id="2.40.30.170">
    <property type="match status" value="1"/>
</dbReference>
<evidence type="ECO:0000313" key="6">
    <source>
        <dbReference type="Proteomes" id="UP001348817"/>
    </source>
</evidence>
<name>A0AAU9CRM9_9BACT</name>
<proteinExistence type="predicted"/>